<dbReference type="STRING" id="1161099.SAMN05444817_1153"/>
<evidence type="ECO:0000256" key="5">
    <source>
        <dbReference type="ARBA" id="ARBA00023136"/>
    </source>
</evidence>
<reference evidence="11" key="1">
    <citation type="submission" date="2017-01" db="EMBL/GenBank/DDBJ databases">
        <authorList>
            <person name="Varghese N."/>
            <person name="Submissions S."/>
        </authorList>
    </citation>
    <scope>NUCLEOTIDE SEQUENCE [LARGE SCALE GENOMIC DNA]</scope>
    <source>
        <strain evidence="11">DSM 44531</strain>
    </source>
</reference>
<dbReference type="InterPro" id="IPR003838">
    <property type="entry name" value="ABC3_permease_C"/>
</dbReference>
<keyword evidence="2" id="KW-1003">Cell membrane</keyword>
<dbReference type="InterPro" id="IPR050250">
    <property type="entry name" value="Macrolide_Exporter_MacB"/>
</dbReference>
<dbReference type="OrthoDB" id="9780560at2"/>
<evidence type="ECO:0000256" key="7">
    <source>
        <dbReference type="SAM" id="Phobius"/>
    </source>
</evidence>
<comment type="subcellular location">
    <subcellularLocation>
        <location evidence="1">Cell membrane</location>
        <topology evidence="1">Multi-pass membrane protein</topology>
    </subcellularLocation>
</comment>
<dbReference type="EMBL" id="FTOF01000015">
    <property type="protein sequence ID" value="SIS57295.1"/>
    <property type="molecule type" value="Genomic_DNA"/>
</dbReference>
<organism evidence="10 11">
    <name type="scientific">Corynebacterium appendicis CIP 107643</name>
    <dbReference type="NCBI Taxonomy" id="1161099"/>
    <lineage>
        <taxon>Bacteria</taxon>
        <taxon>Bacillati</taxon>
        <taxon>Actinomycetota</taxon>
        <taxon>Actinomycetes</taxon>
        <taxon>Mycobacteriales</taxon>
        <taxon>Corynebacteriaceae</taxon>
        <taxon>Corynebacterium</taxon>
    </lineage>
</organism>
<feature type="transmembrane region" description="Helical" evidence="7">
    <location>
        <begin position="725"/>
        <end position="751"/>
    </location>
</feature>
<name>A0A1N7K6S1_9CORY</name>
<dbReference type="Proteomes" id="UP000186292">
    <property type="component" value="Unassembled WGS sequence"/>
</dbReference>
<evidence type="ECO:0000256" key="2">
    <source>
        <dbReference type="ARBA" id="ARBA00022475"/>
    </source>
</evidence>
<dbReference type="GO" id="GO:0005886">
    <property type="term" value="C:plasma membrane"/>
    <property type="evidence" value="ECO:0007669"/>
    <property type="project" value="UniProtKB-SubCell"/>
</dbReference>
<evidence type="ECO:0000256" key="6">
    <source>
        <dbReference type="ARBA" id="ARBA00038076"/>
    </source>
</evidence>
<dbReference type="GO" id="GO:0022857">
    <property type="term" value="F:transmembrane transporter activity"/>
    <property type="evidence" value="ECO:0007669"/>
    <property type="project" value="TreeGrafter"/>
</dbReference>
<feature type="transmembrane region" description="Helical" evidence="7">
    <location>
        <begin position="351"/>
        <end position="375"/>
    </location>
</feature>
<gene>
    <name evidence="10" type="ORF">SAMN05444817_1153</name>
</gene>
<keyword evidence="4 7" id="KW-1133">Transmembrane helix</keyword>
<dbReference type="Pfam" id="PF12704">
    <property type="entry name" value="MacB_PCD"/>
    <property type="match status" value="2"/>
</dbReference>
<feature type="domain" description="MacB-like periplasmic core" evidence="9">
    <location>
        <begin position="490"/>
        <end position="667"/>
    </location>
</feature>
<evidence type="ECO:0000313" key="11">
    <source>
        <dbReference type="Proteomes" id="UP000186292"/>
    </source>
</evidence>
<dbReference type="PANTHER" id="PTHR30572">
    <property type="entry name" value="MEMBRANE COMPONENT OF TRANSPORTER-RELATED"/>
    <property type="match status" value="1"/>
</dbReference>
<evidence type="ECO:0000259" key="8">
    <source>
        <dbReference type="Pfam" id="PF02687"/>
    </source>
</evidence>
<feature type="transmembrane region" description="Helical" evidence="7">
    <location>
        <begin position="257"/>
        <end position="278"/>
    </location>
</feature>
<evidence type="ECO:0000256" key="4">
    <source>
        <dbReference type="ARBA" id="ARBA00022989"/>
    </source>
</evidence>
<keyword evidence="11" id="KW-1185">Reference proteome</keyword>
<feature type="domain" description="ABC3 transporter permease C-terminal" evidence="8">
    <location>
        <begin position="264"/>
        <end position="385"/>
    </location>
</feature>
<feature type="domain" description="ABC3 transporter permease C-terminal" evidence="8">
    <location>
        <begin position="730"/>
        <end position="846"/>
    </location>
</feature>
<sequence length="852" mass="88429">MAGAMTKVSVRNIGAHKLRLALTVLAVVLGTAFISGSLMFTNMLERSFDQAVASRYDDIDVVVQPAEGKSIVPAELRDELAADPKVARVAVDGSEAVVVADADANAIQTGAGESRVGLYYPDDAVVGAPFQITEGAGPTKPGETLLNAAGAEKYGLAVGDEVIVADPEGRHTMRVTGLYTDDLDQGASLMLKVPESAFLEYYTNGRYVPGLALTAADGTEPTQLKDHIAKAHSDVTVKEGFVLADDMSKQIREGLSFISYFLTAFGLVGLLVGTFLIANTFSMIVAQRTKEFALLRALGASKGQITRSVVVEALLVGLLGSVLGVAAGAGMVAVIRAVMDAQGMGLPGAGAGLSVSAVVVPIVVGGVATVLSAWAPARRAGRVQPVEAMRSSESATPQPLLARTVVGGLLLAAGAGFLAWGVMWDDGSTSRRALLIGAAAVFVIVGLFLAGPALSLPVVPVLGRVIGAPFGSVGSLAATNSKRNPRRASATAFALMLGIALVTAIGMLGSTMERSVDDVLENDVDADMVLQGPQLGTFPIPNDLPERVKDVDGAGEVVSYTQARVTVNGEFSNQFGPVGATDVIAGDPGKLVTLTMTEGSSSLSDGGVLLPASLAQEKGVAVGDTVTIAAPEWESAPEAEATVTGLFEDSQIFASWVLSQKTVEQLMPPESFKVLMVGVNNDGSVSEDELRANLEAAIHDDIVVQVRSPEELGGEAQQMINQMLYILYALLSLAVVIAILGIINTLTLSVIERRQEIGMLRAVGTQRGQVRTMIILESVQIAVFGALLGVATGLLLGWAFLTVLADQGLENIAYPWTMIAGMLAGSVLVGIIAALWPAQRAAKTPPLDAIAE</sequence>
<feature type="domain" description="MacB-like periplasmic core" evidence="9">
    <location>
        <begin position="21"/>
        <end position="230"/>
    </location>
</feature>
<evidence type="ECO:0000259" key="9">
    <source>
        <dbReference type="Pfam" id="PF12704"/>
    </source>
</evidence>
<comment type="similarity">
    <text evidence="6">Belongs to the ABC-4 integral membrane protein family.</text>
</comment>
<dbReference type="PANTHER" id="PTHR30572:SF4">
    <property type="entry name" value="ABC TRANSPORTER PERMEASE YTRF"/>
    <property type="match status" value="1"/>
</dbReference>
<evidence type="ECO:0000256" key="3">
    <source>
        <dbReference type="ARBA" id="ARBA00022692"/>
    </source>
</evidence>
<keyword evidence="3 7" id="KW-0812">Transmembrane</keyword>
<protein>
    <submittedName>
        <fullName evidence="10">Putative ABC transport system permease protein</fullName>
    </submittedName>
</protein>
<evidence type="ECO:0000256" key="1">
    <source>
        <dbReference type="ARBA" id="ARBA00004651"/>
    </source>
</evidence>
<dbReference type="InterPro" id="IPR025857">
    <property type="entry name" value="MacB_PCD"/>
</dbReference>
<keyword evidence="5 7" id="KW-0472">Membrane</keyword>
<feature type="transmembrane region" description="Helical" evidence="7">
    <location>
        <begin position="490"/>
        <end position="509"/>
    </location>
</feature>
<feature type="transmembrane region" description="Helical" evidence="7">
    <location>
        <begin position="400"/>
        <end position="422"/>
    </location>
</feature>
<feature type="transmembrane region" description="Helical" evidence="7">
    <location>
        <begin position="20"/>
        <end position="40"/>
    </location>
</feature>
<feature type="transmembrane region" description="Helical" evidence="7">
    <location>
        <begin position="813"/>
        <end position="836"/>
    </location>
</feature>
<dbReference type="Pfam" id="PF02687">
    <property type="entry name" value="FtsX"/>
    <property type="match status" value="2"/>
</dbReference>
<feature type="transmembrane region" description="Helical" evidence="7">
    <location>
        <begin position="313"/>
        <end position="339"/>
    </location>
</feature>
<feature type="transmembrane region" description="Helical" evidence="7">
    <location>
        <begin position="434"/>
        <end position="455"/>
    </location>
</feature>
<feature type="transmembrane region" description="Helical" evidence="7">
    <location>
        <begin position="781"/>
        <end position="801"/>
    </location>
</feature>
<evidence type="ECO:0000313" key="10">
    <source>
        <dbReference type="EMBL" id="SIS57295.1"/>
    </source>
</evidence>
<proteinExistence type="inferred from homology"/>
<accession>A0A1N7K6S1</accession>
<dbReference type="AlphaFoldDB" id="A0A1N7K6S1"/>